<dbReference type="GO" id="GO:0050661">
    <property type="term" value="F:NADP binding"/>
    <property type="evidence" value="ECO:0007669"/>
    <property type="project" value="InterPro"/>
</dbReference>
<dbReference type="InterPro" id="IPR015815">
    <property type="entry name" value="HIBADH-related"/>
</dbReference>
<keyword evidence="7" id="KW-1185">Reference proteome</keyword>
<dbReference type="Gene3D" id="3.40.50.720">
    <property type="entry name" value="NAD(P)-binding Rossmann-like Domain"/>
    <property type="match status" value="1"/>
</dbReference>
<accession>A0A923MNZ2</accession>
<evidence type="ECO:0000259" key="4">
    <source>
        <dbReference type="Pfam" id="PF03446"/>
    </source>
</evidence>
<dbReference type="Proteomes" id="UP000608513">
    <property type="component" value="Unassembled WGS sequence"/>
</dbReference>
<dbReference type="EMBL" id="JACORT010000003">
    <property type="protein sequence ID" value="MBC5783167.1"/>
    <property type="molecule type" value="Genomic_DNA"/>
</dbReference>
<organism evidence="6 7">
    <name type="scientific">Ramlibacter cellulosilyticus</name>
    <dbReference type="NCBI Taxonomy" id="2764187"/>
    <lineage>
        <taxon>Bacteria</taxon>
        <taxon>Pseudomonadati</taxon>
        <taxon>Pseudomonadota</taxon>
        <taxon>Betaproteobacteria</taxon>
        <taxon>Burkholderiales</taxon>
        <taxon>Comamonadaceae</taxon>
        <taxon>Ramlibacter</taxon>
    </lineage>
</organism>
<dbReference type="PANTHER" id="PTHR43060:SF15">
    <property type="entry name" value="3-HYDROXYISOBUTYRATE DEHYDROGENASE-LIKE 1, MITOCHONDRIAL-RELATED"/>
    <property type="match status" value="1"/>
</dbReference>
<dbReference type="GO" id="GO:0051287">
    <property type="term" value="F:NAD binding"/>
    <property type="evidence" value="ECO:0007669"/>
    <property type="project" value="InterPro"/>
</dbReference>
<feature type="domain" description="3-hydroxyisobutyrate dehydrogenase-like NAD-binding" evidence="5">
    <location>
        <begin position="170"/>
        <end position="282"/>
    </location>
</feature>
<gene>
    <name evidence="6" type="ORF">H8N03_09450</name>
</gene>
<dbReference type="SUPFAM" id="SSF51735">
    <property type="entry name" value="NAD(P)-binding Rossmann-fold domains"/>
    <property type="match status" value="1"/>
</dbReference>
<proteinExistence type="predicted"/>
<dbReference type="PANTHER" id="PTHR43060">
    <property type="entry name" value="3-HYDROXYISOBUTYRATE DEHYDROGENASE-LIKE 1, MITOCHONDRIAL-RELATED"/>
    <property type="match status" value="1"/>
</dbReference>
<keyword evidence="1" id="KW-0560">Oxidoreductase</keyword>
<evidence type="ECO:0000313" key="7">
    <source>
        <dbReference type="Proteomes" id="UP000608513"/>
    </source>
</evidence>
<dbReference type="PIRSF" id="PIRSF000103">
    <property type="entry name" value="HIBADH"/>
    <property type="match status" value="1"/>
</dbReference>
<protein>
    <submittedName>
        <fullName evidence="6">NAD(P)-dependent oxidoreductase</fullName>
    </submittedName>
</protein>
<evidence type="ECO:0000256" key="2">
    <source>
        <dbReference type="ARBA" id="ARBA00023027"/>
    </source>
</evidence>
<dbReference type="Pfam" id="PF14833">
    <property type="entry name" value="NAD_binding_11"/>
    <property type="match status" value="1"/>
</dbReference>
<dbReference type="InterPro" id="IPR013328">
    <property type="entry name" value="6PGD_dom2"/>
</dbReference>
<evidence type="ECO:0000313" key="6">
    <source>
        <dbReference type="EMBL" id="MBC5783167.1"/>
    </source>
</evidence>
<dbReference type="InterPro" id="IPR006115">
    <property type="entry name" value="6PGDH_NADP-bd"/>
</dbReference>
<keyword evidence="2" id="KW-0520">NAD</keyword>
<comment type="caution">
    <text evidence="6">The sequence shown here is derived from an EMBL/GenBank/DDBJ whole genome shotgun (WGS) entry which is preliminary data.</text>
</comment>
<evidence type="ECO:0000259" key="5">
    <source>
        <dbReference type="Pfam" id="PF14833"/>
    </source>
</evidence>
<evidence type="ECO:0000256" key="3">
    <source>
        <dbReference type="PIRSR" id="PIRSR000103-1"/>
    </source>
</evidence>
<dbReference type="GO" id="GO:0016491">
    <property type="term" value="F:oxidoreductase activity"/>
    <property type="evidence" value="ECO:0007669"/>
    <property type="project" value="UniProtKB-KW"/>
</dbReference>
<name>A0A923MNZ2_9BURK</name>
<dbReference type="AlphaFoldDB" id="A0A923MNZ2"/>
<dbReference type="InterPro" id="IPR036291">
    <property type="entry name" value="NAD(P)-bd_dom_sf"/>
</dbReference>
<feature type="domain" description="6-phosphogluconate dehydrogenase NADP-binding" evidence="4">
    <location>
        <begin position="9"/>
        <end position="167"/>
    </location>
</feature>
<dbReference type="InterPro" id="IPR008927">
    <property type="entry name" value="6-PGluconate_DH-like_C_sf"/>
</dbReference>
<dbReference type="RefSeq" id="WP_187075915.1">
    <property type="nucleotide sequence ID" value="NZ_JACORT010000003.1"/>
</dbReference>
<reference evidence="6" key="1">
    <citation type="submission" date="2020-08" db="EMBL/GenBank/DDBJ databases">
        <title>Ramlibacter sp. USB13 16S ribosomal RNA gene genome sequencing and assembly.</title>
        <authorList>
            <person name="Kang M."/>
        </authorList>
    </citation>
    <scope>NUCLEOTIDE SEQUENCE</scope>
    <source>
        <strain evidence="6">USB13</strain>
    </source>
</reference>
<dbReference type="Pfam" id="PF03446">
    <property type="entry name" value="NAD_binding_2"/>
    <property type="match status" value="1"/>
</dbReference>
<dbReference type="SUPFAM" id="SSF48179">
    <property type="entry name" value="6-phosphogluconate dehydrogenase C-terminal domain-like"/>
    <property type="match status" value="1"/>
</dbReference>
<sequence length="297" mass="30428">MSFGKDDGIGFIGLGVMGSGMAKCLLRAGGPLHVYARRDEAAQPVVAAGARRAATPAALARECKLVFLCLADDAAVEDVLFGAQGLAAGLAMGSCVVDTSTIAATSARAFAQRLAEQGVRYLDAPISGGQQGAETGTLACMVGGPVETVEACRAVMSAFCKTITHVGDVGAGQTVKACNQVAVAGAMLGVADAIALAKSQGVDPKVMREVLLGGTARSFALEKHGQRIIDGDFQPGFRARLMRKDLRIALETARAGGAELQGAALAEKLVGELCDTGRAEMDWNTVGLLVQEKGPPL</sequence>
<dbReference type="Gene3D" id="1.10.1040.10">
    <property type="entry name" value="N-(1-d-carboxylethyl)-l-norvaline Dehydrogenase, domain 2"/>
    <property type="match status" value="1"/>
</dbReference>
<feature type="active site" evidence="3">
    <location>
        <position position="176"/>
    </location>
</feature>
<evidence type="ECO:0000256" key="1">
    <source>
        <dbReference type="ARBA" id="ARBA00023002"/>
    </source>
</evidence>
<dbReference type="InterPro" id="IPR029154">
    <property type="entry name" value="HIBADH-like_NADP-bd"/>
</dbReference>